<evidence type="ECO:0000313" key="3">
    <source>
        <dbReference type="Proteomes" id="UP000282977"/>
    </source>
</evidence>
<dbReference type="InterPro" id="IPR051532">
    <property type="entry name" value="Ester_Hydrolysis_Enzymes"/>
</dbReference>
<dbReference type="AlphaFoldDB" id="A0A437J963"/>
<dbReference type="InterPro" id="IPR013830">
    <property type="entry name" value="SGNH_hydro"/>
</dbReference>
<dbReference type="PANTHER" id="PTHR30383:SF24">
    <property type="entry name" value="THIOESTERASE 1_PROTEASE 1_LYSOPHOSPHOLIPASE L1"/>
    <property type="match status" value="1"/>
</dbReference>
<organism evidence="2 3">
    <name type="scientific">Sphingobium algorifonticola</name>
    <dbReference type="NCBI Taxonomy" id="2008318"/>
    <lineage>
        <taxon>Bacteria</taxon>
        <taxon>Pseudomonadati</taxon>
        <taxon>Pseudomonadota</taxon>
        <taxon>Alphaproteobacteria</taxon>
        <taxon>Sphingomonadales</taxon>
        <taxon>Sphingomonadaceae</taxon>
        <taxon>Sphingobium</taxon>
    </lineage>
</organism>
<dbReference type="Gene3D" id="3.40.50.1110">
    <property type="entry name" value="SGNH hydrolase"/>
    <property type="match status" value="1"/>
</dbReference>
<dbReference type="PANTHER" id="PTHR30383">
    <property type="entry name" value="THIOESTERASE 1/PROTEASE 1/LYSOPHOSPHOLIPASE L1"/>
    <property type="match status" value="1"/>
</dbReference>
<dbReference type="CDD" id="cd01822">
    <property type="entry name" value="Lysophospholipase_L1_like"/>
    <property type="match status" value="1"/>
</dbReference>
<dbReference type="SUPFAM" id="SSF52266">
    <property type="entry name" value="SGNH hydrolase"/>
    <property type="match status" value="1"/>
</dbReference>
<feature type="domain" description="SGNH hydrolase-type esterase" evidence="1">
    <location>
        <begin position="42"/>
        <end position="203"/>
    </location>
</feature>
<name>A0A437J963_9SPHN</name>
<dbReference type="RefSeq" id="WP_127690202.1">
    <property type="nucleotide sequence ID" value="NZ_RZUL01000002.1"/>
</dbReference>
<dbReference type="Pfam" id="PF13472">
    <property type="entry name" value="Lipase_GDSL_2"/>
    <property type="match status" value="1"/>
</dbReference>
<comment type="caution">
    <text evidence="2">The sequence shown here is derived from an EMBL/GenBank/DDBJ whole genome shotgun (WGS) entry which is preliminary data.</text>
</comment>
<dbReference type="GO" id="GO:0006629">
    <property type="term" value="P:lipid metabolic process"/>
    <property type="evidence" value="ECO:0007669"/>
    <property type="project" value="InterPro"/>
</dbReference>
<dbReference type="InterPro" id="IPR036514">
    <property type="entry name" value="SGNH_hydro_sf"/>
</dbReference>
<proteinExistence type="predicted"/>
<dbReference type="PROSITE" id="PS01098">
    <property type="entry name" value="LIPASE_GDSL_SER"/>
    <property type="match status" value="1"/>
</dbReference>
<reference evidence="2 3" key="1">
    <citation type="submission" date="2019-01" db="EMBL/GenBank/DDBJ databases">
        <authorList>
            <person name="Chen W.-M."/>
        </authorList>
    </citation>
    <scope>NUCLEOTIDE SEQUENCE [LARGE SCALE GENOMIC DNA]</scope>
    <source>
        <strain evidence="2 3">TLA-22</strain>
    </source>
</reference>
<sequence>MQGKPGGRSRLYGALRHLVQVGAMIGLMAAFPAQAAEKLVLAFGDSLTAGYGLKPNESFPVQLQTALRRQGVAVRVHNAGVSGDTTAQGKARLGWVLKSLGRKPDLVIVQLGGNDMLRGIDPVQTRANMNAILADLKRRNIKVLLAGMLASPNLGSAYRAKFDPIWPTLAKQYRVPLYPFFLKGVTGNRSLLLKDNLHPTAQGVGVVVRGVAPVVKGLL</sequence>
<protein>
    <submittedName>
        <fullName evidence="2">Arylesterase</fullName>
    </submittedName>
</protein>
<evidence type="ECO:0000259" key="1">
    <source>
        <dbReference type="Pfam" id="PF13472"/>
    </source>
</evidence>
<dbReference type="EMBL" id="RZUL01000002">
    <property type="protein sequence ID" value="RVT42018.1"/>
    <property type="molecule type" value="Genomic_DNA"/>
</dbReference>
<dbReference type="GO" id="GO:0004622">
    <property type="term" value="F:phosphatidylcholine lysophospholipase activity"/>
    <property type="evidence" value="ECO:0007669"/>
    <property type="project" value="TreeGrafter"/>
</dbReference>
<evidence type="ECO:0000313" key="2">
    <source>
        <dbReference type="EMBL" id="RVT42018.1"/>
    </source>
</evidence>
<dbReference type="InterPro" id="IPR008265">
    <property type="entry name" value="Lipase_GDSL_AS"/>
</dbReference>
<dbReference type="Proteomes" id="UP000282977">
    <property type="component" value="Unassembled WGS sequence"/>
</dbReference>
<keyword evidence="3" id="KW-1185">Reference proteome</keyword>
<gene>
    <name evidence="2" type="ORF">ENE74_07190</name>
</gene>
<accession>A0A437J963</accession>
<dbReference type="OrthoDB" id="9786188at2"/>